<dbReference type="Pfam" id="PF05488">
    <property type="entry name" value="PAAR_motif"/>
    <property type="match status" value="1"/>
</dbReference>
<organism evidence="1 2">
    <name type="scientific">Acinetobacter stercoris</name>
    <dbReference type="NCBI Taxonomy" id="2126983"/>
    <lineage>
        <taxon>Bacteria</taxon>
        <taxon>Pseudomonadati</taxon>
        <taxon>Pseudomonadota</taxon>
        <taxon>Gammaproteobacteria</taxon>
        <taxon>Moraxellales</taxon>
        <taxon>Moraxellaceae</taxon>
        <taxon>Acinetobacter</taxon>
    </lineage>
</organism>
<dbReference type="OrthoDB" id="6659501at2"/>
<gene>
    <name evidence="1" type="ORF">KPC_3757</name>
</gene>
<dbReference type="Gene3D" id="2.60.200.60">
    <property type="match status" value="1"/>
</dbReference>
<sequence>MATPYITIGCPTTGGGVVLTGQDSFKIEGIPAACIGDKATCPLHKTVSTIISGDQYMKVQGKPMARAGDGLSCGCKLLPKQSLVVGDNGGGARANALTSQMLNNQQNTNNNLVEDKGLLNGYYYNVDTGIFEGKITNGTGQIEDLYACNGKDGNDYKNKKKLDMTHSDFQKNAFILAEEAGDPGQECVCLGFTASNRAKELSWKLFKLLLTPYSSVPKSQKGTLLSPSKTDTKSNNIRKGLLQFLAGYDDPTQGATFWDGTDFLAWGLKSPFQNSAPHAKFREYKKITIDKNIYEKYKAATLKVYPKGKVVYTKYNYASSVPSQDFLDPKNWTTGNFIYITNAHRASKSIIATVCEGHTLFWKTY</sequence>
<accession>A0A2U3N4T9</accession>
<dbReference type="AlphaFoldDB" id="A0A2U3N4T9"/>
<name>A0A2U3N4T9_9GAMM</name>
<dbReference type="EMBL" id="OOGT01000356">
    <property type="protein sequence ID" value="SPL72579.1"/>
    <property type="molecule type" value="Genomic_DNA"/>
</dbReference>
<dbReference type="RefSeq" id="WP_121975953.1">
    <property type="nucleotide sequence ID" value="NZ_OOGT01000356.1"/>
</dbReference>
<protein>
    <submittedName>
        <fullName evidence="1">PAAR motif protein</fullName>
    </submittedName>
</protein>
<evidence type="ECO:0000313" key="1">
    <source>
        <dbReference type="EMBL" id="SPL72579.1"/>
    </source>
</evidence>
<dbReference type="Proteomes" id="UP000245974">
    <property type="component" value="Unassembled WGS sequence"/>
</dbReference>
<evidence type="ECO:0000313" key="2">
    <source>
        <dbReference type="Proteomes" id="UP000245974"/>
    </source>
</evidence>
<keyword evidence="2" id="KW-1185">Reference proteome</keyword>
<dbReference type="CDD" id="cd14744">
    <property type="entry name" value="PAAR_CT_2"/>
    <property type="match status" value="1"/>
</dbReference>
<reference evidence="2" key="1">
    <citation type="submission" date="2018-03" db="EMBL/GenBank/DDBJ databases">
        <authorList>
            <person name="Blom J."/>
        </authorList>
    </citation>
    <scope>NUCLEOTIDE SEQUENCE [LARGE SCALE GENOMIC DNA]</scope>
    <source>
        <strain evidence="2">KPC-SM-21</strain>
    </source>
</reference>
<dbReference type="InterPro" id="IPR008727">
    <property type="entry name" value="PAAR_motif"/>
</dbReference>
<dbReference type="InParanoid" id="A0A2U3N4T9"/>
<proteinExistence type="predicted"/>